<dbReference type="InterPro" id="IPR000835">
    <property type="entry name" value="HTH_MarR-typ"/>
</dbReference>
<proteinExistence type="predicted"/>
<dbReference type="AlphaFoldDB" id="A0A1Q5PVF6"/>
<dbReference type="Gene3D" id="1.10.10.10">
    <property type="entry name" value="Winged helix-like DNA-binding domain superfamily/Winged helix DNA-binding domain"/>
    <property type="match status" value="1"/>
</dbReference>
<protein>
    <recommendedName>
        <fullName evidence="1">HTH marR-type domain-containing protein</fullName>
    </recommendedName>
</protein>
<evidence type="ECO:0000259" key="1">
    <source>
        <dbReference type="PROSITE" id="PS50995"/>
    </source>
</evidence>
<dbReference type="GO" id="GO:0006950">
    <property type="term" value="P:response to stress"/>
    <property type="evidence" value="ECO:0007669"/>
    <property type="project" value="TreeGrafter"/>
</dbReference>
<sequence>MSKRISPAKLAAWGAYLEYSARIMVHLERGLKARSGLTMGEYNILLVLAQAAEPLRMGELGQKVVFAPSRLTYAVGVLEKRELVERCPDAGDRRVARVTLTAAGRAALRAAAGPHLEDIDTTVMSHLDEADAAHLHRIFTHLGQCLPDGATPPPK</sequence>
<dbReference type="PROSITE" id="PS50995">
    <property type="entry name" value="HTH_MARR_2"/>
    <property type="match status" value="1"/>
</dbReference>
<feature type="domain" description="HTH marR-type" evidence="1">
    <location>
        <begin position="1"/>
        <end position="144"/>
    </location>
</feature>
<dbReference type="PANTHER" id="PTHR33164">
    <property type="entry name" value="TRANSCRIPTIONAL REGULATOR, MARR FAMILY"/>
    <property type="match status" value="1"/>
</dbReference>
<evidence type="ECO:0000313" key="2">
    <source>
        <dbReference type="EMBL" id="OKL51561.1"/>
    </source>
</evidence>
<reference evidence="3" key="1">
    <citation type="submission" date="2016-12" db="EMBL/GenBank/DDBJ databases">
        <authorList>
            <person name="Meng X."/>
        </authorList>
    </citation>
    <scope>NUCLEOTIDE SEQUENCE [LARGE SCALE GENOMIC DNA]</scope>
    <source>
        <strain evidence="3">DSM 20732</strain>
    </source>
</reference>
<gene>
    <name evidence="2" type="ORF">BSZ40_06870</name>
</gene>
<keyword evidence="3" id="KW-1185">Reference proteome</keyword>
<dbReference type="Pfam" id="PF12802">
    <property type="entry name" value="MarR_2"/>
    <property type="match status" value="1"/>
</dbReference>
<dbReference type="OrthoDB" id="8635520at2"/>
<organism evidence="2 3">
    <name type="scientific">Buchananella hordeovulneris</name>
    <dbReference type="NCBI Taxonomy" id="52770"/>
    <lineage>
        <taxon>Bacteria</taxon>
        <taxon>Bacillati</taxon>
        <taxon>Actinomycetota</taxon>
        <taxon>Actinomycetes</taxon>
        <taxon>Actinomycetales</taxon>
        <taxon>Actinomycetaceae</taxon>
        <taxon>Buchananella</taxon>
    </lineage>
</organism>
<name>A0A1Q5PVF6_9ACTO</name>
<dbReference type="STRING" id="52770.BSZ40_06870"/>
<dbReference type="RefSeq" id="WP_073824551.1">
    <property type="nucleotide sequence ID" value="NZ_MQVS01000006.1"/>
</dbReference>
<dbReference type="InterPro" id="IPR036390">
    <property type="entry name" value="WH_DNA-bd_sf"/>
</dbReference>
<comment type="caution">
    <text evidence="2">The sequence shown here is derived from an EMBL/GenBank/DDBJ whole genome shotgun (WGS) entry which is preliminary data.</text>
</comment>
<dbReference type="SMART" id="SM00347">
    <property type="entry name" value="HTH_MARR"/>
    <property type="match status" value="1"/>
</dbReference>
<accession>A0A1Q5PVF6</accession>
<evidence type="ECO:0000313" key="3">
    <source>
        <dbReference type="Proteomes" id="UP000185612"/>
    </source>
</evidence>
<dbReference type="InterPro" id="IPR036388">
    <property type="entry name" value="WH-like_DNA-bd_sf"/>
</dbReference>
<dbReference type="EMBL" id="MQVS01000006">
    <property type="protein sequence ID" value="OKL51561.1"/>
    <property type="molecule type" value="Genomic_DNA"/>
</dbReference>
<dbReference type="GO" id="GO:0003700">
    <property type="term" value="F:DNA-binding transcription factor activity"/>
    <property type="evidence" value="ECO:0007669"/>
    <property type="project" value="InterPro"/>
</dbReference>
<dbReference type="InterPro" id="IPR039422">
    <property type="entry name" value="MarR/SlyA-like"/>
</dbReference>
<dbReference type="Proteomes" id="UP000185612">
    <property type="component" value="Unassembled WGS sequence"/>
</dbReference>
<dbReference type="PANTHER" id="PTHR33164:SF99">
    <property type="entry name" value="MARR FAMILY REGULATORY PROTEIN"/>
    <property type="match status" value="1"/>
</dbReference>
<dbReference type="SUPFAM" id="SSF46785">
    <property type="entry name" value="Winged helix' DNA-binding domain"/>
    <property type="match status" value="1"/>
</dbReference>